<accession>A0A9P6M1C2</accession>
<evidence type="ECO:0000256" key="1">
    <source>
        <dbReference type="SAM" id="MobiDB-lite"/>
    </source>
</evidence>
<gene>
    <name evidence="2" type="ORF">BGZ65_000239</name>
</gene>
<dbReference type="Proteomes" id="UP000749646">
    <property type="component" value="Unassembled WGS sequence"/>
</dbReference>
<dbReference type="AlphaFoldDB" id="A0A9P6M1C2"/>
<dbReference type="OrthoDB" id="2446503at2759"/>
<protein>
    <submittedName>
        <fullName evidence="2">Uncharacterized protein</fullName>
    </submittedName>
</protein>
<sequence length="525" mass="59606">MSVGKSHELTTFCKANVLEKLDLPSEHLQLTAILTKNDYFSGIYSYGIKSNVVRNITLDQGTGGSDVEATTVKTKSVEDYRNALRHLCFVERTDPKRRLFRLEQICAVCEIFRQLEDAKLRRRRMWSKRATLLLQQAVQPIGLYHHKAMSMYLRLSQTVSGPNVVGIATPQLSSEQEKEEEMYKIEKGQSPNLDKNPRYSAKIVKDLTKASPTLKKLTTLNLGLTNRREQATKSDKRLRVLHAVKVERITESQRGTERIPNVFGKAFKTSTLTLGCLTETLKRATTMNQEKARIVADRLDEVVHVLSKTRIFVFRGIVSTSRKDRSRKGQVMKSSAIASQDSEIEVIEDPLDLLLDKKHGETLMAKIGRPEDTIPVVEQSESDNDDLDANANETGEKTDENEAEDSRYSFMPGYIQVFVTTAGYPDTFHRLSEAALLSILWGDKNDKEPHPIRAIMVRHLCSHQEAEQHASNSYGQLLFRLFVGDRMQQTPYGKRIITMATLAIKDQAFDIPALQRYVDSYFAYL</sequence>
<dbReference type="EMBL" id="JAAAHW010006498">
    <property type="protein sequence ID" value="KAF9959610.1"/>
    <property type="molecule type" value="Genomic_DNA"/>
</dbReference>
<evidence type="ECO:0000313" key="3">
    <source>
        <dbReference type="Proteomes" id="UP000749646"/>
    </source>
</evidence>
<evidence type="ECO:0000313" key="2">
    <source>
        <dbReference type="EMBL" id="KAF9959610.1"/>
    </source>
</evidence>
<name>A0A9P6M1C2_9FUNG</name>
<feature type="region of interest" description="Disordered" evidence="1">
    <location>
        <begin position="373"/>
        <end position="404"/>
    </location>
</feature>
<organism evidence="2 3">
    <name type="scientific">Modicella reniformis</name>
    <dbReference type="NCBI Taxonomy" id="1440133"/>
    <lineage>
        <taxon>Eukaryota</taxon>
        <taxon>Fungi</taxon>
        <taxon>Fungi incertae sedis</taxon>
        <taxon>Mucoromycota</taxon>
        <taxon>Mortierellomycotina</taxon>
        <taxon>Mortierellomycetes</taxon>
        <taxon>Mortierellales</taxon>
        <taxon>Mortierellaceae</taxon>
        <taxon>Modicella</taxon>
    </lineage>
</organism>
<comment type="caution">
    <text evidence="2">The sequence shown here is derived from an EMBL/GenBank/DDBJ whole genome shotgun (WGS) entry which is preliminary data.</text>
</comment>
<proteinExistence type="predicted"/>
<reference evidence="2" key="1">
    <citation type="journal article" date="2020" name="Fungal Divers.">
        <title>Resolving the Mortierellaceae phylogeny through synthesis of multi-gene phylogenetics and phylogenomics.</title>
        <authorList>
            <person name="Vandepol N."/>
            <person name="Liber J."/>
            <person name="Desiro A."/>
            <person name="Na H."/>
            <person name="Kennedy M."/>
            <person name="Barry K."/>
            <person name="Grigoriev I.V."/>
            <person name="Miller A.N."/>
            <person name="O'Donnell K."/>
            <person name="Stajich J.E."/>
            <person name="Bonito G."/>
        </authorList>
    </citation>
    <scope>NUCLEOTIDE SEQUENCE</scope>
    <source>
        <strain evidence="2">MES-2147</strain>
    </source>
</reference>
<feature type="compositionally biased region" description="Basic and acidic residues" evidence="1">
    <location>
        <begin position="394"/>
        <end position="404"/>
    </location>
</feature>
<keyword evidence="3" id="KW-1185">Reference proteome</keyword>